<accession>A0A178XY84</accession>
<keyword evidence="2" id="KW-1185">Reference proteome</keyword>
<sequence>MFELDFAPCRSAKSVDRRCRGRRLVLDFQGFEDASKAFHGFLKGFAGSRRFAINSPPLALFLSDRLSKRPAAVAPQVLANALFSRRFSAVPG</sequence>
<reference evidence="1 2" key="1">
    <citation type="submission" date="2015-11" db="EMBL/GenBank/DDBJ databases">
        <title>Ensifer anhuiense sp. nov., an effective nitrogen fixation bacterium with Glycine soja.</title>
        <authorList>
            <person name="Yan H."/>
            <person name="Chen W."/>
        </authorList>
    </citation>
    <scope>NUCLEOTIDE SEQUENCE [LARGE SCALE GENOMIC DNA]</scope>
    <source>
        <strain evidence="1 2">LMG 7837</strain>
    </source>
</reference>
<organism evidence="1 2">
    <name type="scientific">Sinorhizobium saheli</name>
    <dbReference type="NCBI Taxonomy" id="36856"/>
    <lineage>
        <taxon>Bacteria</taxon>
        <taxon>Pseudomonadati</taxon>
        <taxon>Pseudomonadota</taxon>
        <taxon>Alphaproteobacteria</taxon>
        <taxon>Hyphomicrobiales</taxon>
        <taxon>Rhizobiaceae</taxon>
        <taxon>Sinorhizobium/Ensifer group</taxon>
        <taxon>Sinorhizobium</taxon>
    </lineage>
</organism>
<gene>
    <name evidence="1" type="ORF">ATB98_02130</name>
</gene>
<name>A0A178XY84_SINSA</name>
<dbReference type="EMBL" id="LNQB01000086">
    <property type="protein sequence ID" value="OAP40260.1"/>
    <property type="molecule type" value="Genomic_DNA"/>
</dbReference>
<dbReference type="Proteomes" id="UP000078507">
    <property type="component" value="Unassembled WGS sequence"/>
</dbReference>
<evidence type="ECO:0000313" key="1">
    <source>
        <dbReference type="EMBL" id="OAP40260.1"/>
    </source>
</evidence>
<dbReference type="AlphaFoldDB" id="A0A178XY84"/>
<evidence type="ECO:0000313" key="2">
    <source>
        <dbReference type="Proteomes" id="UP000078507"/>
    </source>
</evidence>
<protein>
    <submittedName>
        <fullName evidence="1">Uncharacterized protein</fullName>
    </submittedName>
</protein>
<proteinExistence type="predicted"/>
<dbReference type="RefSeq" id="WP_066877510.1">
    <property type="nucleotide sequence ID" value="NZ_LNQB01000086.1"/>
</dbReference>
<comment type="caution">
    <text evidence="1">The sequence shown here is derived from an EMBL/GenBank/DDBJ whole genome shotgun (WGS) entry which is preliminary data.</text>
</comment>